<sequence>DELDIEAIRRLVKSLCRFLPPGEAVKSRGLFDSRADELEFIKSSPMGGAYILRKLWERLGLDKVIAGALKEREFRTPVEWAIFAMVANRALSPDSKRAVEEWVEEDVALGNPEPICLQHLYRAMDFLLEHEEEVQKEVFFATADLFNLEVDLVFFDTTSTYIERDEEDEEGLRRYGYSKDKRPDLPQVVIGLAVTREGIPVRCWVLPGNTSDMKTVEMVKRDLKGWKLSRCIWVMDRGMNSEENRIMLQRAGGHYILGEKLRDASGNYKEALSCRGRYHDVRENLKVKEVTVGSGERRRRFVVVYNPDQAGKDRKTREKTLQRIEETLDTLGEQKGKAHKKSVCALLSHRTMGRYLKQLKSGKIKIDRAKVKAEESLDGKYLLTTSDDSLSAEDAALGYKQLLEVERAFRTLKTTLELRPVYHRKDDRIRAHVLICFLALVLVRICERQTGLSWNRIRAIMDRIHLVTFESKDGRILQRTELTPEQSNILKKLNIPHPPKVCKVNLKG</sequence>
<gene>
    <name evidence="2" type="ORF">MNBD_NITROSPIRAE02-131</name>
</gene>
<dbReference type="Pfam" id="PF01609">
    <property type="entry name" value="DDE_Tnp_1"/>
    <property type="match status" value="1"/>
</dbReference>
<proteinExistence type="predicted"/>
<evidence type="ECO:0000259" key="1">
    <source>
        <dbReference type="Pfam" id="PF01609"/>
    </source>
</evidence>
<dbReference type="InterPro" id="IPR047654">
    <property type="entry name" value="IS1634_transpos"/>
</dbReference>
<feature type="domain" description="Transposase IS4-like" evidence="1">
    <location>
        <begin position="174"/>
        <end position="442"/>
    </location>
</feature>
<dbReference type="GO" id="GO:0004803">
    <property type="term" value="F:transposase activity"/>
    <property type="evidence" value="ECO:0007669"/>
    <property type="project" value="InterPro"/>
</dbReference>
<dbReference type="GO" id="GO:0003677">
    <property type="term" value="F:DNA binding"/>
    <property type="evidence" value="ECO:0007669"/>
    <property type="project" value="InterPro"/>
</dbReference>
<dbReference type="NCBIfam" id="NF033559">
    <property type="entry name" value="transpos_IS1634"/>
    <property type="match status" value="1"/>
</dbReference>
<dbReference type="EMBL" id="UOGH01000218">
    <property type="protein sequence ID" value="VAX31844.1"/>
    <property type="molecule type" value="Genomic_DNA"/>
</dbReference>
<accession>A0A3B1D6S8</accession>
<dbReference type="AlphaFoldDB" id="A0A3B1D6S8"/>
<reference evidence="2" key="1">
    <citation type="submission" date="2018-06" db="EMBL/GenBank/DDBJ databases">
        <authorList>
            <person name="Zhirakovskaya E."/>
        </authorList>
    </citation>
    <scope>NUCLEOTIDE SEQUENCE</scope>
</reference>
<dbReference type="SUPFAM" id="SSF53098">
    <property type="entry name" value="Ribonuclease H-like"/>
    <property type="match status" value="1"/>
</dbReference>
<organism evidence="2">
    <name type="scientific">hydrothermal vent metagenome</name>
    <dbReference type="NCBI Taxonomy" id="652676"/>
    <lineage>
        <taxon>unclassified sequences</taxon>
        <taxon>metagenomes</taxon>
        <taxon>ecological metagenomes</taxon>
    </lineage>
</organism>
<dbReference type="PANTHER" id="PTHR34614:SF2">
    <property type="entry name" value="TRANSPOSASE IS4-LIKE DOMAIN-CONTAINING PROTEIN"/>
    <property type="match status" value="1"/>
</dbReference>
<dbReference type="InterPro" id="IPR002559">
    <property type="entry name" value="Transposase_11"/>
</dbReference>
<dbReference type="GO" id="GO:0006313">
    <property type="term" value="P:DNA transposition"/>
    <property type="evidence" value="ECO:0007669"/>
    <property type="project" value="InterPro"/>
</dbReference>
<feature type="non-terminal residue" evidence="2">
    <location>
        <position position="1"/>
    </location>
</feature>
<evidence type="ECO:0000313" key="2">
    <source>
        <dbReference type="EMBL" id="VAX31844.1"/>
    </source>
</evidence>
<protein>
    <submittedName>
        <fullName evidence="2">Mobile element protein</fullName>
    </submittedName>
</protein>
<dbReference type="PANTHER" id="PTHR34614">
    <property type="match status" value="1"/>
</dbReference>
<dbReference type="InterPro" id="IPR012337">
    <property type="entry name" value="RNaseH-like_sf"/>
</dbReference>
<name>A0A3B1D6S8_9ZZZZ</name>